<dbReference type="InterPro" id="IPR012910">
    <property type="entry name" value="Plug_dom"/>
</dbReference>
<dbReference type="PROSITE" id="PS52016">
    <property type="entry name" value="TONB_DEPENDENT_REC_3"/>
    <property type="match status" value="1"/>
</dbReference>
<keyword evidence="4 14" id="KW-1134">Transmembrane beta strand</keyword>
<proteinExistence type="inferred from homology"/>
<dbReference type="InterPro" id="IPR011662">
    <property type="entry name" value="Secretin/TonB_short_N"/>
</dbReference>
<dbReference type="PANTHER" id="PTHR32552:SF68">
    <property type="entry name" value="FERRICHROME OUTER MEMBRANE TRANSPORTER_PHAGE RECEPTOR"/>
    <property type="match status" value="1"/>
</dbReference>
<evidence type="ECO:0000256" key="17">
    <source>
        <dbReference type="SAM" id="SignalP"/>
    </source>
</evidence>
<evidence type="ECO:0000256" key="11">
    <source>
        <dbReference type="ARBA" id="ARBA00023136"/>
    </source>
</evidence>
<keyword evidence="20" id="KW-1185">Reference proteome</keyword>
<reference evidence="19 20" key="1">
    <citation type="journal article" date="2010" name="Proc. Natl. Acad. Sci. U.S.A.">
        <title>A Nitrospira metagenome illuminates the physiology and evolution of globally important nitrite-oxidizing bacteria.</title>
        <authorList>
            <person name="Lucker S."/>
            <person name="Wagner M."/>
            <person name="Maixner F."/>
            <person name="Pelletier E."/>
            <person name="Koch H."/>
            <person name="Vacherie B."/>
            <person name="Rattei T."/>
            <person name="Sinninghe Damste J."/>
            <person name="Spieck E."/>
            <person name="Le Paslier D."/>
            <person name="Daims H."/>
        </authorList>
    </citation>
    <scope>NUCLEOTIDE SEQUENCE [LARGE SCALE GENOMIC DNA]</scope>
</reference>
<dbReference type="PANTHER" id="PTHR32552">
    <property type="entry name" value="FERRICHROME IRON RECEPTOR-RELATED"/>
    <property type="match status" value="1"/>
</dbReference>
<sequence>MFGTITTLCTRRQTPARPGTCTTIHILLCSLLLILSNQGAPAHAQEPSSTASRSFAIAPQPLSSALLQFSEATNIEVLFDATIARDIQTQGVSGDYAPEDALRLLLHDTGLSYRTTSAGSVTLEQAAGLPTVPAPVVQSPPTDPAPQAAPRPAAQKSVKVPEIVVKDVRERDDDAHTYVAEESTTATRTDTPIRDVPQSIQVITRKVIEEQRTFRLQNTLENISGINATESAASLYDSLIIRGFAATDRSYFRNGLLDPFAQFTASDTYNIRRLEVLKGPAAVLYGQGDPGGVINIVTNKAQPNAAYSANVTLGNFNFYRSELDATGPLNASKTVLYRLNVAGQKAGSFMDYANRDLAAIAPSVTWLMSSRTTLTVEADYLRRWSNDPYGLPAQGTFLPNINGAIPRNRSTTLGDFSSFNRTSYRVGYDLTHQFNDKWSIRNAFRHTIAEDDANNLYSGFNGILEPDQRTIGRFQVLQPGVARRHANSMVTNVVGHVHVLNMDHTLLTGVELRQEKTDQFRFIFAGAPPLDLFAPDYSLNPLPFTGNGASLNADNKTAAFYVQDQVTILPNLKFMGGLRFDYVHQFQQSVGEPQQTSDNHAVSPRLGLVYQPIEPVSLYTSWTKGFQPSSASAFNPNGELFKPERSTQYEVGVKTFMFDNRVTATLAWFHLTRENLVTPSPDPAQALQGFSVQTGEQRSQGVELDVTAQITPGWNLITGYAYTDAEVTKDNDLSLVAKRLANVPYNKFTLWSTYHVQEGLLQGFGVGGGLFAYTGRNASIFGDQTEMPGYIRADAALYYNHDLQKGNWLGAKSLHLALNIRNLLDQRYVATSYNGSSQFFFGEPRTVLATVGLRF</sequence>
<dbReference type="InterPro" id="IPR039426">
    <property type="entry name" value="TonB-dep_rcpt-like"/>
</dbReference>
<dbReference type="InterPro" id="IPR010917">
    <property type="entry name" value="TonB_rcpt_CS"/>
</dbReference>
<dbReference type="CDD" id="cd01347">
    <property type="entry name" value="ligand_gated_channel"/>
    <property type="match status" value="1"/>
</dbReference>
<evidence type="ECO:0000256" key="1">
    <source>
        <dbReference type="ARBA" id="ARBA00004571"/>
    </source>
</evidence>
<dbReference type="InterPro" id="IPR010105">
    <property type="entry name" value="TonB_sidphr_rcpt"/>
</dbReference>
<keyword evidence="3 14" id="KW-0813">Transport</keyword>
<dbReference type="AlphaFoldDB" id="D8PF84"/>
<evidence type="ECO:0000256" key="5">
    <source>
        <dbReference type="ARBA" id="ARBA00022496"/>
    </source>
</evidence>
<evidence type="ECO:0000256" key="12">
    <source>
        <dbReference type="ARBA" id="ARBA00023170"/>
    </source>
</evidence>
<feature type="region of interest" description="Disordered" evidence="16">
    <location>
        <begin position="132"/>
        <end position="157"/>
    </location>
</feature>
<keyword evidence="11 14" id="KW-0472">Membrane</keyword>
<dbReference type="InterPro" id="IPR037066">
    <property type="entry name" value="Plug_dom_sf"/>
</dbReference>
<dbReference type="NCBIfam" id="TIGR01783">
    <property type="entry name" value="TonB-siderophor"/>
    <property type="match status" value="1"/>
</dbReference>
<evidence type="ECO:0000256" key="15">
    <source>
        <dbReference type="RuleBase" id="RU003357"/>
    </source>
</evidence>
<dbReference type="STRING" id="330214.NIDE2173"/>
<dbReference type="eggNOG" id="COG4774">
    <property type="taxonomic scope" value="Bacteria"/>
</dbReference>
<keyword evidence="12 19" id="KW-0675">Receptor</keyword>
<dbReference type="GO" id="GO:0038023">
    <property type="term" value="F:signaling receptor activity"/>
    <property type="evidence" value="ECO:0007669"/>
    <property type="project" value="InterPro"/>
</dbReference>
<organism evidence="19 20">
    <name type="scientific">Nitrospira defluvii</name>
    <dbReference type="NCBI Taxonomy" id="330214"/>
    <lineage>
        <taxon>Bacteria</taxon>
        <taxon>Pseudomonadati</taxon>
        <taxon>Nitrospirota</taxon>
        <taxon>Nitrospiria</taxon>
        <taxon>Nitrospirales</taxon>
        <taxon>Nitrospiraceae</taxon>
        <taxon>Nitrospira</taxon>
    </lineage>
</organism>
<evidence type="ECO:0000256" key="16">
    <source>
        <dbReference type="SAM" id="MobiDB-lite"/>
    </source>
</evidence>
<evidence type="ECO:0000256" key="13">
    <source>
        <dbReference type="ARBA" id="ARBA00023237"/>
    </source>
</evidence>
<gene>
    <name evidence="19" type="primary">fhuA</name>
    <name evidence="19" type="ORF">NIDE2173</name>
</gene>
<keyword evidence="7 17" id="KW-0732">Signal</keyword>
<evidence type="ECO:0000256" key="6">
    <source>
        <dbReference type="ARBA" id="ARBA00022692"/>
    </source>
</evidence>
<keyword evidence="8" id="KW-0408">Iron</keyword>
<dbReference type="GO" id="GO:0015891">
    <property type="term" value="P:siderophore transport"/>
    <property type="evidence" value="ECO:0007669"/>
    <property type="project" value="InterPro"/>
</dbReference>
<evidence type="ECO:0000256" key="3">
    <source>
        <dbReference type="ARBA" id="ARBA00022448"/>
    </source>
</evidence>
<feature type="chain" id="PRO_5003119896" evidence="17">
    <location>
        <begin position="45"/>
        <end position="855"/>
    </location>
</feature>
<comment type="subcellular location">
    <subcellularLocation>
        <location evidence="1 14">Cell outer membrane</location>
        <topology evidence="1 14">Multi-pass membrane protein</topology>
    </subcellularLocation>
</comment>
<keyword evidence="6 14" id="KW-0812">Transmembrane</keyword>
<evidence type="ECO:0000256" key="14">
    <source>
        <dbReference type="PROSITE-ProRule" id="PRU01360"/>
    </source>
</evidence>
<feature type="domain" description="Secretin/TonB short N-terminal" evidence="18">
    <location>
        <begin position="75"/>
        <end position="126"/>
    </location>
</feature>
<dbReference type="EMBL" id="FP929003">
    <property type="protein sequence ID" value="CBK41893.1"/>
    <property type="molecule type" value="Genomic_DNA"/>
</dbReference>
<dbReference type="Pfam" id="PF00593">
    <property type="entry name" value="TonB_dep_Rec_b-barrel"/>
    <property type="match status" value="1"/>
</dbReference>
<keyword evidence="5" id="KW-0410">Iron transport</keyword>
<dbReference type="HOGENOM" id="CLU_008287_9_4_0"/>
<dbReference type="FunFam" id="2.40.170.20:FF:000005">
    <property type="entry name" value="TonB-dependent siderophore receptor"/>
    <property type="match status" value="1"/>
</dbReference>
<evidence type="ECO:0000256" key="7">
    <source>
        <dbReference type="ARBA" id="ARBA00022729"/>
    </source>
</evidence>
<dbReference type="KEGG" id="nde:NIDE2173"/>
<dbReference type="Gene3D" id="2.170.130.10">
    <property type="entry name" value="TonB-dependent receptor, plug domain"/>
    <property type="match status" value="1"/>
</dbReference>
<keyword evidence="13 14" id="KW-0998">Cell outer membrane</keyword>
<dbReference type="InterPro" id="IPR036942">
    <property type="entry name" value="Beta-barrel_TonB_sf"/>
</dbReference>
<evidence type="ECO:0000256" key="9">
    <source>
        <dbReference type="ARBA" id="ARBA00023065"/>
    </source>
</evidence>
<dbReference type="SUPFAM" id="SSF56935">
    <property type="entry name" value="Porins"/>
    <property type="match status" value="1"/>
</dbReference>
<dbReference type="Pfam" id="PF07660">
    <property type="entry name" value="STN"/>
    <property type="match status" value="1"/>
</dbReference>
<dbReference type="Gene3D" id="3.55.50.30">
    <property type="match status" value="1"/>
</dbReference>
<dbReference type="GO" id="GO:0015344">
    <property type="term" value="F:siderophore uptake transmembrane transporter activity"/>
    <property type="evidence" value="ECO:0007669"/>
    <property type="project" value="TreeGrafter"/>
</dbReference>
<keyword evidence="10 15" id="KW-0798">TonB box</keyword>
<feature type="signal peptide" evidence="17">
    <location>
        <begin position="1"/>
        <end position="44"/>
    </location>
</feature>
<name>D8PF84_9BACT</name>
<comment type="similarity">
    <text evidence="2 14 15">Belongs to the TonB-dependent receptor family.</text>
</comment>
<evidence type="ECO:0000256" key="10">
    <source>
        <dbReference type="ARBA" id="ARBA00023077"/>
    </source>
</evidence>
<dbReference type="OrthoDB" id="473897at2"/>
<accession>D8PF84</accession>
<evidence type="ECO:0000256" key="8">
    <source>
        <dbReference type="ARBA" id="ARBA00023004"/>
    </source>
</evidence>
<dbReference type="Pfam" id="PF07715">
    <property type="entry name" value="Plug"/>
    <property type="match status" value="1"/>
</dbReference>
<evidence type="ECO:0000256" key="2">
    <source>
        <dbReference type="ARBA" id="ARBA00009810"/>
    </source>
</evidence>
<dbReference type="FunFam" id="2.170.130.10:FF:000001">
    <property type="entry name" value="Catecholate siderophore TonB-dependent receptor"/>
    <property type="match status" value="1"/>
</dbReference>
<dbReference type="PROSITE" id="PS01156">
    <property type="entry name" value="TONB_DEPENDENT_REC_2"/>
    <property type="match status" value="1"/>
</dbReference>
<evidence type="ECO:0000259" key="18">
    <source>
        <dbReference type="SMART" id="SM00965"/>
    </source>
</evidence>
<evidence type="ECO:0000313" key="20">
    <source>
        <dbReference type="Proteomes" id="UP000001660"/>
    </source>
</evidence>
<dbReference type="GO" id="GO:0009279">
    <property type="term" value="C:cell outer membrane"/>
    <property type="evidence" value="ECO:0007669"/>
    <property type="project" value="UniProtKB-SubCell"/>
</dbReference>
<protein>
    <submittedName>
        <fullName evidence="19">Ferrichrome iron receptor</fullName>
    </submittedName>
</protein>
<evidence type="ECO:0000256" key="4">
    <source>
        <dbReference type="ARBA" id="ARBA00022452"/>
    </source>
</evidence>
<dbReference type="SMART" id="SM00965">
    <property type="entry name" value="STN"/>
    <property type="match status" value="1"/>
</dbReference>
<evidence type="ECO:0000313" key="19">
    <source>
        <dbReference type="EMBL" id="CBK41893.1"/>
    </source>
</evidence>
<keyword evidence="9" id="KW-0406">Ion transport</keyword>
<dbReference type="Gene3D" id="2.40.170.20">
    <property type="entry name" value="TonB-dependent receptor, beta-barrel domain"/>
    <property type="match status" value="1"/>
</dbReference>
<dbReference type="Proteomes" id="UP000001660">
    <property type="component" value="Chromosome"/>
</dbReference>
<dbReference type="InterPro" id="IPR000531">
    <property type="entry name" value="Beta-barrel_TonB"/>
</dbReference>